<dbReference type="InterPro" id="IPR017900">
    <property type="entry name" value="4Fe4S_Fe_S_CS"/>
</dbReference>
<dbReference type="AlphaFoldDB" id="A0A9D6V1J4"/>
<evidence type="ECO:0000256" key="3">
    <source>
        <dbReference type="ARBA" id="ARBA00023014"/>
    </source>
</evidence>
<dbReference type="Gene3D" id="3.30.70.3270">
    <property type="match status" value="1"/>
</dbReference>
<evidence type="ECO:0000256" key="2">
    <source>
        <dbReference type="ARBA" id="ARBA00023004"/>
    </source>
</evidence>
<gene>
    <name evidence="5" type="ORF">HY912_06020</name>
</gene>
<keyword evidence="3" id="KW-0411">Iron-sulfur</keyword>
<dbReference type="PRINTS" id="PR01868">
    <property type="entry name" value="ABCEFAMILY"/>
</dbReference>
<evidence type="ECO:0000256" key="1">
    <source>
        <dbReference type="ARBA" id="ARBA00022723"/>
    </source>
</evidence>
<dbReference type="SUPFAM" id="SSF54862">
    <property type="entry name" value="4Fe-4S ferredoxins"/>
    <property type="match status" value="1"/>
</dbReference>
<evidence type="ECO:0000259" key="4">
    <source>
        <dbReference type="PROSITE" id="PS51379"/>
    </source>
</evidence>
<dbReference type="GO" id="GO:0051536">
    <property type="term" value="F:iron-sulfur cluster binding"/>
    <property type="evidence" value="ECO:0007669"/>
    <property type="project" value="UniProtKB-KW"/>
</dbReference>
<feature type="domain" description="4Fe-4S ferredoxin-type" evidence="4">
    <location>
        <begin position="269"/>
        <end position="298"/>
    </location>
</feature>
<organism evidence="5 6">
    <name type="scientific">Desulfomonile tiedjei</name>
    <dbReference type="NCBI Taxonomy" id="2358"/>
    <lineage>
        <taxon>Bacteria</taxon>
        <taxon>Pseudomonadati</taxon>
        <taxon>Thermodesulfobacteriota</taxon>
        <taxon>Desulfomonilia</taxon>
        <taxon>Desulfomonilales</taxon>
        <taxon>Desulfomonilaceae</taxon>
        <taxon>Desulfomonile</taxon>
    </lineage>
</organism>
<dbReference type="EMBL" id="JACRDE010000173">
    <property type="protein sequence ID" value="MBI5249033.1"/>
    <property type="molecule type" value="Genomic_DNA"/>
</dbReference>
<feature type="domain" description="4Fe-4S ferredoxin-type" evidence="4">
    <location>
        <begin position="307"/>
        <end position="336"/>
    </location>
</feature>
<comment type="caution">
    <text evidence="5">The sequence shown here is derived from an EMBL/GenBank/DDBJ whole genome shotgun (WGS) entry which is preliminary data.</text>
</comment>
<dbReference type="Pfam" id="PF12838">
    <property type="entry name" value="Fer4_7"/>
    <property type="match status" value="1"/>
</dbReference>
<dbReference type="InterPro" id="IPR017896">
    <property type="entry name" value="4Fe4S_Fe-S-bd"/>
</dbReference>
<dbReference type="Proteomes" id="UP000807825">
    <property type="component" value="Unassembled WGS sequence"/>
</dbReference>
<proteinExistence type="predicted"/>
<keyword evidence="1" id="KW-0479">Metal-binding</keyword>
<name>A0A9D6V1J4_9BACT</name>
<dbReference type="PROSITE" id="PS00198">
    <property type="entry name" value="4FE4S_FER_1"/>
    <property type="match status" value="2"/>
</dbReference>
<reference evidence="5" key="1">
    <citation type="submission" date="2020-07" db="EMBL/GenBank/DDBJ databases">
        <title>Huge and variable diversity of episymbiotic CPR bacteria and DPANN archaea in groundwater ecosystems.</title>
        <authorList>
            <person name="He C.Y."/>
            <person name="Keren R."/>
            <person name="Whittaker M."/>
            <person name="Farag I.F."/>
            <person name="Doudna J."/>
            <person name="Cate J.H.D."/>
            <person name="Banfield J.F."/>
        </authorList>
    </citation>
    <scope>NUCLEOTIDE SEQUENCE</scope>
    <source>
        <strain evidence="5">NC_groundwater_1664_Pr3_B-0.1um_52_9</strain>
    </source>
</reference>
<dbReference type="GO" id="GO:0046872">
    <property type="term" value="F:metal ion binding"/>
    <property type="evidence" value="ECO:0007669"/>
    <property type="project" value="UniProtKB-KW"/>
</dbReference>
<sequence>MTRLNRVPQGAPPSDLLFQILSMLLNEKEAALLALLPIKPFTVEKASKAWKLDPKSSQNILDQLADRAILVDIEQNGETLYCLPPPMAGFFEFSLMHLRNDINQKVLSELYYQYINVEEDCIKALFVDGETSLGRVFVQEKALPQNYGLHILDYERASEVVRTAKGIGISVCYCRHKMAHMDCACDAPMDICMTFNTTAQSLTRHGYARSVSVSECLELLHSAYENNLVQFGENVRRGVNFICNCCGCCCEAMLAVKRFGLAHPVHSNFIARVNENECSGCSLCASVCPVNAIGTEQSHGSSEAKSVTARVDERMCLGCGVCVRNCPTGSLHLESRPERVLTSLDTTHRTIVMAIERGTLPDLIFDNQVLLSHRALAAVLGVILRLPPVKKAMASRQLKSRYLEALLNRVRH</sequence>
<keyword evidence="2" id="KW-0408">Iron</keyword>
<protein>
    <submittedName>
        <fullName evidence="5">4Fe-4S binding protein</fullName>
    </submittedName>
</protein>
<dbReference type="PROSITE" id="PS51379">
    <property type="entry name" value="4FE4S_FER_2"/>
    <property type="match status" value="2"/>
</dbReference>
<accession>A0A9D6V1J4</accession>
<evidence type="ECO:0000313" key="5">
    <source>
        <dbReference type="EMBL" id="MBI5249033.1"/>
    </source>
</evidence>
<evidence type="ECO:0000313" key="6">
    <source>
        <dbReference type="Proteomes" id="UP000807825"/>
    </source>
</evidence>
<dbReference type="InterPro" id="IPR013283">
    <property type="entry name" value="RLI1"/>
</dbReference>